<evidence type="ECO:0000313" key="2">
    <source>
        <dbReference type="Proteomes" id="UP000799291"/>
    </source>
</evidence>
<gene>
    <name evidence="1" type="ORF">K458DRAFT_244056</name>
</gene>
<name>A0A6G1IXJ0_9PLEO</name>
<feature type="non-terminal residue" evidence="1">
    <location>
        <position position="244"/>
    </location>
</feature>
<keyword evidence="2" id="KW-1185">Reference proteome</keyword>
<dbReference type="AlphaFoldDB" id="A0A6G1IXJ0"/>
<proteinExistence type="predicted"/>
<dbReference type="EMBL" id="MU005585">
    <property type="protein sequence ID" value="KAF2682976.1"/>
    <property type="molecule type" value="Genomic_DNA"/>
</dbReference>
<reference evidence="1" key="1">
    <citation type="journal article" date="2020" name="Stud. Mycol.">
        <title>101 Dothideomycetes genomes: a test case for predicting lifestyles and emergence of pathogens.</title>
        <authorList>
            <person name="Haridas S."/>
            <person name="Albert R."/>
            <person name="Binder M."/>
            <person name="Bloem J."/>
            <person name="Labutti K."/>
            <person name="Salamov A."/>
            <person name="Andreopoulos B."/>
            <person name="Baker S."/>
            <person name="Barry K."/>
            <person name="Bills G."/>
            <person name="Bluhm B."/>
            <person name="Cannon C."/>
            <person name="Castanera R."/>
            <person name="Culley D."/>
            <person name="Daum C."/>
            <person name="Ezra D."/>
            <person name="Gonzalez J."/>
            <person name="Henrissat B."/>
            <person name="Kuo A."/>
            <person name="Liang C."/>
            <person name="Lipzen A."/>
            <person name="Lutzoni F."/>
            <person name="Magnuson J."/>
            <person name="Mondo S."/>
            <person name="Nolan M."/>
            <person name="Ohm R."/>
            <person name="Pangilinan J."/>
            <person name="Park H.-J."/>
            <person name="Ramirez L."/>
            <person name="Alfaro M."/>
            <person name="Sun H."/>
            <person name="Tritt A."/>
            <person name="Yoshinaga Y."/>
            <person name="Zwiers L.-H."/>
            <person name="Turgeon B."/>
            <person name="Goodwin S."/>
            <person name="Spatafora J."/>
            <person name="Crous P."/>
            <person name="Grigoriev I."/>
        </authorList>
    </citation>
    <scope>NUCLEOTIDE SEQUENCE</scope>
    <source>
        <strain evidence="1">CBS 122367</strain>
    </source>
</reference>
<dbReference type="OrthoDB" id="5409353at2759"/>
<feature type="non-terminal residue" evidence="1">
    <location>
        <position position="1"/>
    </location>
</feature>
<protein>
    <submittedName>
        <fullName evidence="1">Uncharacterized protein</fullName>
    </submittedName>
</protein>
<dbReference type="Proteomes" id="UP000799291">
    <property type="component" value="Unassembled WGS sequence"/>
</dbReference>
<accession>A0A6G1IXJ0</accession>
<sequence length="244" mass="28026">DTEWAIYPDKTADWYKEHGEALPELAQAITTVEANRSYVVKLECVGCPFRVRELGEMLETWQDPPQDNSLLLNFTIEDGRLLLDGKSIAPLAPMPLDLTAFQTAANLSQSTMDKMTEMQMLDRSFNLGTKYGCFELQYEHSLVGTGQTGKTWVQFDITGAHITGRNPGSYMLDKEDQKMVQLLIREQVEPSDLYIENIQVVERKERVQPFRMECGNLALLRTEFNPLEWDYYGQFGTLTRSWHL</sequence>
<organism evidence="1 2">
    <name type="scientific">Lentithecium fluviatile CBS 122367</name>
    <dbReference type="NCBI Taxonomy" id="1168545"/>
    <lineage>
        <taxon>Eukaryota</taxon>
        <taxon>Fungi</taxon>
        <taxon>Dikarya</taxon>
        <taxon>Ascomycota</taxon>
        <taxon>Pezizomycotina</taxon>
        <taxon>Dothideomycetes</taxon>
        <taxon>Pleosporomycetidae</taxon>
        <taxon>Pleosporales</taxon>
        <taxon>Massarineae</taxon>
        <taxon>Lentitheciaceae</taxon>
        <taxon>Lentithecium</taxon>
    </lineage>
</organism>
<evidence type="ECO:0000313" key="1">
    <source>
        <dbReference type="EMBL" id="KAF2682976.1"/>
    </source>
</evidence>